<dbReference type="SMART" id="SM00248">
    <property type="entry name" value="ANK"/>
    <property type="match status" value="5"/>
</dbReference>
<feature type="repeat" description="ANK" evidence="13">
    <location>
        <begin position="581"/>
        <end position="613"/>
    </location>
</feature>
<dbReference type="PROSITE" id="PS50042">
    <property type="entry name" value="CNMP_BINDING_3"/>
    <property type="match status" value="1"/>
</dbReference>
<dbReference type="InterPro" id="IPR000595">
    <property type="entry name" value="cNMP-bd_dom"/>
</dbReference>
<evidence type="ECO:0000259" key="17">
    <source>
        <dbReference type="PROSITE" id="PS51490"/>
    </source>
</evidence>
<dbReference type="FunFam" id="2.60.120.10:FF:000074">
    <property type="entry name" value="Potassium channel KAT2"/>
    <property type="match status" value="1"/>
</dbReference>
<dbReference type="InterPro" id="IPR036770">
    <property type="entry name" value="Ankyrin_rpt-contain_sf"/>
</dbReference>
<evidence type="ECO:0000256" key="8">
    <source>
        <dbReference type="ARBA" id="ARBA00022958"/>
    </source>
</evidence>
<dbReference type="PRINTS" id="PR01463">
    <property type="entry name" value="EAGCHANLFMLY"/>
</dbReference>
<evidence type="ECO:0000256" key="11">
    <source>
        <dbReference type="ARBA" id="ARBA00023136"/>
    </source>
</evidence>
<evidence type="ECO:0000313" key="18">
    <source>
        <dbReference type="EMBL" id="CEK43097.1"/>
    </source>
</evidence>
<keyword evidence="7 14" id="KW-0851">Voltage-gated channel</keyword>
<keyword evidence="11 14" id="KW-0472">Membrane</keyword>
<keyword evidence="3 14" id="KW-0813">Transport</keyword>
<reference evidence="18" key="1">
    <citation type="submission" date="2014-12" db="EMBL/GenBank/DDBJ databases">
        <authorList>
            <person name="Geiger D."/>
        </authorList>
    </citation>
    <scope>NUCLEOTIDE SEQUENCE</scope>
    <source>
        <tissue evidence="18">Trap</tissue>
    </source>
</reference>
<keyword evidence="10 14" id="KW-0406">Ion transport</keyword>
<name>A0A0C7DUP5_DIOMU</name>
<dbReference type="PROSITE" id="PS51490">
    <property type="entry name" value="KHA"/>
    <property type="match status" value="1"/>
</dbReference>
<accession>A0A0C7DUP5</accession>
<dbReference type="GO" id="GO:0005249">
    <property type="term" value="F:voltage-gated potassium channel activity"/>
    <property type="evidence" value="ECO:0007669"/>
    <property type="project" value="UniProtKB-UniRule"/>
</dbReference>
<evidence type="ECO:0000256" key="9">
    <source>
        <dbReference type="ARBA" id="ARBA00022989"/>
    </source>
</evidence>
<feature type="domain" description="KHA" evidence="17">
    <location>
        <begin position="823"/>
        <end position="897"/>
    </location>
</feature>
<evidence type="ECO:0000256" key="15">
    <source>
        <dbReference type="SAM" id="MobiDB-lite"/>
    </source>
</evidence>
<dbReference type="PROSITE" id="PS50297">
    <property type="entry name" value="ANK_REP_REGION"/>
    <property type="match status" value="2"/>
</dbReference>
<dbReference type="FunFam" id="1.10.287.70:FF:000123">
    <property type="entry name" value="Potassium channel KAT3"/>
    <property type="match status" value="1"/>
</dbReference>
<dbReference type="SUPFAM" id="SSF51206">
    <property type="entry name" value="cAMP-binding domain-like"/>
    <property type="match status" value="1"/>
</dbReference>
<dbReference type="Pfam" id="PF12796">
    <property type="entry name" value="Ank_2"/>
    <property type="match status" value="2"/>
</dbReference>
<feature type="transmembrane region" description="Helical" evidence="14">
    <location>
        <begin position="215"/>
        <end position="240"/>
    </location>
</feature>
<evidence type="ECO:0000256" key="6">
    <source>
        <dbReference type="ARBA" id="ARBA00022826"/>
    </source>
</evidence>
<organism evidence="18">
    <name type="scientific">Dionaea muscipula</name>
    <name type="common">Venus flytrap</name>
    <dbReference type="NCBI Taxonomy" id="4362"/>
    <lineage>
        <taxon>Eukaryota</taxon>
        <taxon>Viridiplantae</taxon>
        <taxon>Streptophyta</taxon>
        <taxon>Embryophyta</taxon>
        <taxon>Tracheophyta</taxon>
        <taxon>Spermatophyta</taxon>
        <taxon>Magnoliopsida</taxon>
        <taxon>eudicotyledons</taxon>
        <taxon>Gunneridae</taxon>
        <taxon>Pentapetalae</taxon>
        <taxon>Caryophyllales</taxon>
        <taxon>Droseraceae</taxon>
        <taxon>Dionaea</taxon>
    </lineage>
</organism>
<dbReference type="SMART" id="SM00100">
    <property type="entry name" value="cNMP"/>
    <property type="match status" value="1"/>
</dbReference>
<dbReference type="InterPro" id="IPR018490">
    <property type="entry name" value="cNMP-bd_dom_sf"/>
</dbReference>
<feature type="transmembrane region" description="Helical" evidence="14">
    <location>
        <begin position="118"/>
        <end position="137"/>
    </location>
</feature>
<dbReference type="SUPFAM" id="SSF81324">
    <property type="entry name" value="Voltage-gated potassium channels"/>
    <property type="match status" value="1"/>
</dbReference>
<dbReference type="Gene3D" id="1.10.287.70">
    <property type="match status" value="1"/>
</dbReference>
<keyword evidence="8 14" id="KW-0630">Potassium</keyword>
<comment type="subcellular location">
    <subcellularLocation>
        <location evidence="1 14">Membrane</location>
        <topology evidence="1 14">Multi-pass membrane protein</topology>
    </subcellularLocation>
</comment>
<dbReference type="Pfam" id="PF00027">
    <property type="entry name" value="cNMP_binding"/>
    <property type="match status" value="1"/>
</dbReference>
<dbReference type="GO" id="GO:0034702">
    <property type="term" value="C:monoatomic ion channel complex"/>
    <property type="evidence" value="ECO:0007669"/>
    <property type="project" value="UniProtKB-KW"/>
</dbReference>
<comment type="domain">
    <text evidence="14">The segment S4 is probably the voltage-sensor and is characterized by a series of positively charged amino acids. The pore-forming region H5 is enclosed by the transmembrane segments S5 and S6 in the Shaker-type (1P/6TM) and contains the GYGD signature motif which seems to be involved in potassium selectivity.</text>
</comment>
<evidence type="ECO:0000256" key="12">
    <source>
        <dbReference type="ARBA" id="ARBA00023303"/>
    </source>
</evidence>
<dbReference type="PANTHER" id="PTHR45743:SF2">
    <property type="entry name" value="POTASSIUM CHANNEL AKT1"/>
    <property type="match status" value="1"/>
</dbReference>
<dbReference type="EMBL" id="LN715171">
    <property type="protein sequence ID" value="CEK43097.1"/>
    <property type="molecule type" value="mRNA"/>
</dbReference>
<evidence type="ECO:0000256" key="14">
    <source>
        <dbReference type="RuleBase" id="RU369015"/>
    </source>
</evidence>
<evidence type="ECO:0000256" key="1">
    <source>
        <dbReference type="ARBA" id="ARBA00004141"/>
    </source>
</evidence>
<dbReference type="Pfam" id="PF11834">
    <property type="entry name" value="KHA"/>
    <property type="match status" value="1"/>
</dbReference>
<dbReference type="Gene3D" id="1.10.287.630">
    <property type="entry name" value="Helix hairpin bin"/>
    <property type="match status" value="1"/>
</dbReference>
<keyword evidence="9 14" id="KW-1133">Transmembrane helix</keyword>
<protein>
    <recommendedName>
        <fullName evidence="14">Potassium channel</fullName>
    </recommendedName>
</protein>
<evidence type="ECO:0000256" key="10">
    <source>
        <dbReference type="ARBA" id="ARBA00023065"/>
    </source>
</evidence>
<gene>
    <name evidence="18" type="primary">KT1</name>
</gene>
<dbReference type="InterPro" id="IPR021789">
    <property type="entry name" value="KHA_dom"/>
</dbReference>
<keyword evidence="13" id="KW-0040">ANK repeat</keyword>
<evidence type="ECO:0000256" key="13">
    <source>
        <dbReference type="PROSITE-ProRule" id="PRU00023"/>
    </source>
</evidence>
<dbReference type="InterPro" id="IPR002110">
    <property type="entry name" value="Ankyrin_rpt"/>
</dbReference>
<feature type="transmembrane region" description="Helical" evidence="14">
    <location>
        <begin position="265"/>
        <end position="287"/>
    </location>
</feature>
<proteinExistence type="evidence at transcript level"/>
<dbReference type="InterPro" id="IPR005821">
    <property type="entry name" value="Ion_trans_dom"/>
</dbReference>
<dbReference type="Pfam" id="PF00520">
    <property type="entry name" value="Ion_trans"/>
    <property type="match status" value="1"/>
</dbReference>
<reference evidence="18" key="2">
    <citation type="journal article" date="2015" name="Proc. Natl. Acad. Sci. U.S.A.">
        <title>Calcium sensor kinase activates potassium uptake systems in gland cells of Venus flytraps.</title>
        <authorList>
            <person name="Scherzer S."/>
            <person name="Bohm J."/>
            <person name="Krol E."/>
            <person name="Shabala L."/>
            <person name="Kreuzer I."/>
            <person name="Larisch C."/>
            <person name="Bemm F."/>
            <person name="Al-Rasheid K.A."/>
            <person name="Shabala S."/>
            <person name="Rennenberg H."/>
            <person name="Neher E."/>
            <person name="Hedrich R."/>
        </authorList>
    </citation>
    <scope>NUCLEOTIDE SEQUENCE</scope>
    <source>
        <tissue evidence="18">Trap</tissue>
    </source>
</reference>
<feature type="domain" description="Cyclic nucleotide-binding" evidence="16">
    <location>
        <begin position="400"/>
        <end position="502"/>
    </location>
</feature>
<evidence type="ECO:0000256" key="3">
    <source>
        <dbReference type="ARBA" id="ARBA00022448"/>
    </source>
</evidence>
<dbReference type="InterPro" id="IPR003938">
    <property type="entry name" value="K_chnl_volt-dep_EAG/ELK/ERG"/>
</dbReference>
<evidence type="ECO:0000256" key="5">
    <source>
        <dbReference type="ARBA" id="ARBA00022692"/>
    </source>
</evidence>
<dbReference type="PRINTS" id="PR01415">
    <property type="entry name" value="ANKYRIN"/>
</dbReference>
<dbReference type="SUPFAM" id="SSF48403">
    <property type="entry name" value="Ankyrin repeat"/>
    <property type="match status" value="1"/>
</dbReference>
<keyword evidence="4 14" id="KW-0633">Potassium transport</keyword>
<sequence>MGRKGAVGGGFGHNGFWFPGLTCSGGDGGGGEEEKGVMAQEDGSHYSRYSFTNEILPPLGARSHHRNKLHRFVVSPADRRYRYWETFLIFLVVYTAWVSPFEFGFIDRPRKPLSIIDNVVNGFFALDIVLTFFVAYLDKTTYLLVDEPKQIAKKYAFSFRLWLDILSTIPSELIQKITPKLGQMYGLFNMLRLWRLRRVGHRFSKMEIDRRYNYFWVRCLKLICVTLFAVHCAGCFYYHLAAHYRNPKDTWIGQSMGDFLKTSIWTRYVMSVYWAITTLTTVGYGDLHPVNEWEMMFDIFFMLFNLGLTSYLIGNMTNLVVHASSRTRTYRDRIQAASCFAQRHRLPVRLQEQMLAHIYLKYRADSQGLQQQEILDSLPKAIRSSISHYLFYSLLDQVYLFHGASTDLLFQLVSETKAEFYSPNEDVMLQNETPSDFYIVVSGAMDLIQLKNGVEQVVGEAKTGDVCGEVGVLCCRPQLFTVRTKRHCQLLRISRTTFLNVVQAHVGDGAIIMNNLSQHLKEKKTPMITEKILAETEYMMLSSHGRMDIISLCFAALRGDKSLMHHLLKRGVDPNEADPETGRTALHVAASKGNEECVLLLLDYGADPNCRDGEGSVPLWEALLRGHEGVAKVLAENGGSIMAGEVGEFACTAAEMNDLDLLKRIVDYGGDVTLPKADGTTTTALHLAVSKGNVEMVKYLLDNGADDHGWTARAIAEQQRRDQEIIQSLLFHQSSKSSPNNHHHTTVPESDHEDQDHEQSSSKVRCCAAAAAAAREPKPRLIRRRTDDNFENYSLFGGPVFSIINRPSNSNYQLNYPPPARPRVTISACPESERIRGGSGSKKLIHLPTSFEELHEIAAKAFGIVPNKFQTQDGSEIDSIDLIRDGDHIVVVPAGGW</sequence>
<comment type="function">
    <text evidence="14">Potassium channel.</text>
</comment>
<dbReference type="Gene3D" id="2.60.120.10">
    <property type="entry name" value="Jelly Rolls"/>
    <property type="match status" value="1"/>
</dbReference>
<evidence type="ECO:0000256" key="7">
    <source>
        <dbReference type="ARBA" id="ARBA00022882"/>
    </source>
</evidence>
<dbReference type="Gene3D" id="1.25.40.20">
    <property type="entry name" value="Ankyrin repeat-containing domain"/>
    <property type="match status" value="1"/>
</dbReference>
<dbReference type="CDD" id="cd00038">
    <property type="entry name" value="CAP_ED"/>
    <property type="match status" value="1"/>
</dbReference>
<dbReference type="PROSITE" id="PS50088">
    <property type="entry name" value="ANK_REPEAT"/>
    <property type="match status" value="2"/>
</dbReference>
<feature type="transmembrane region" description="Helical" evidence="14">
    <location>
        <begin position="299"/>
        <end position="321"/>
    </location>
</feature>
<feature type="repeat" description="ANK" evidence="13">
    <location>
        <begin position="680"/>
        <end position="706"/>
    </location>
</feature>
<comment type="subunit">
    <text evidence="14">The potassium channel is composed of a homo- or heterotetrameric complex of pore-forming subunits.</text>
</comment>
<comment type="caution">
    <text evidence="14">Lacks conserved residue(s) required for the propagation of feature annotation.</text>
</comment>
<dbReference type="PANTHER" id="PTHR45743">
    <property type="entry name" value="POTASSIUM CHANNEL AKT1"/>
    <property type="match status" value="1"/>
</dbReference>
<keyword evidence="5 14" id="KW-0812">Transmembrane</keyword>
<keyword evidence="6 14" id="KW-0631">Potassium channel</keyword>
<comment type="similarity">
    <text evidence="2 14">Belongs to the potassium channel family. Plant (TC 1.A.1.4) subfamily.</text>
</comment>
<feature type="transmembrane region" description="Helical" evidence="14">
    <location>
        <begin position="87"/>
        <end position="106"/>
    </location>
</feature>
<evidence type="ECO:0000259" key="16">
    <source>
        <dbReference type="PROSITE" id="PS50042"/>
    </source>
</evidence>
<dbReference type="InterPro" id="IPR045319">
    <property type="entry name" value="KAT/AKT"/>
</dbReference>
<dbReference type="InterPro" id="IPR014710">
    <property type="entry name" value="RmlC-like_jellyroll"/>
</dbReference>
<keyword evidence="12 14" id="KW-0407">Ion channel</keyword>
<feature type="region of interest" description="Disordered" evidence="15">
    <location>
        <begin position="732"/>
        <end position="765"/>
    </location>
</feature>
<evidence type="ECO:0000256" key="4">
    <source>
        <dbReference type="ARBA" id="ARBA00022538"/>
    </source>
</evidence>
<dbReference type="AlphaFoldDB" id="A0A0C7DUP5"/>
<evidence type="ECO:0000256" key="2">
    <source>
        <dbReference type="ARBA" id="ARBA00007929"/>
    </source>
</evidence>
<comment type="domain">
    <text evidence="14">The KHA domain (rich in hydrophobic and acidic residues) present in the C-terminal part is likely to be important for tetramerization.</text>
</comment>